<organism evidence="1 2">
    <name type="scientific">Smallanthus sonchifolius</name>
    <dbReference type="NCBI Taxonomy" id="185202"/>
    <lineage>
        <taxon>Eukaryota</taxon>
        <taxon>Viridiplantae</taxon>
        <taxon>Streptophyta</taxon>
        <taxon>Embryophyta</taxon>
        <taxon>Tracheophyta</taxon>
        <taxon>Spermatophyta</taxon>
        <taxon>Magnoliopsida</taxon>
        <taxon>eudicotyledons</taxon>
        <taxon>Gunneridae</taxon>
        <taxon>Pentapetalae</taxon>
        <taxon>asterids</taxon>
        <taxon>campanulids</taxon>
        <taxon>Asterales</taxon>
        <taxon>Asteraceae</taxon>
        <taxon>Asteroideae</taxon>
        <taxon>Heliantheae alliance</taxon>
        <taxon>Millerieae</taxon>
        <taxon>Smallanthus</taxon>
    </lineage>
</organism>
<dbReference type="EMBL" id="CM042040">
    <property type="protein sequence ID" value="KAI3716750.1"/>
    <property type="molecule type" value="Genomic_DNA"/>
</dbReference>
<reference evidence="2" key="1">
    <citation type="journal article" date="2022" name="Mol. Ecol. Resour.">
        <title>The genomes of chicory, endive, great burdock and yacon provide insights into Asteraceae palaeo-polyploidization history and plant inulin production.</title>
        <authorList>
            <person name="Fan W."/>
            <person name="Wang S."/>
            <person name="Wang H."/>
            <person name="Wang A."/>
            <person name="Jiang F."/>
            <person name="Liu H."/>
            <person name="Zhao H."/>
            <person name="Xu D."/>
            <person name="Zhang Y."/>
        </authorList>
    </citation>
    <scope>NUCLEOTIDE SEQUENCE [LARGE SCALE GENOMIC DNA]</scope>
    <source>
        <strain evidence="2">cv. Yunnan</strain>
    </source>
</reference>
<dbReference type="Proteomes" id="UP001056120">
    <property type="component" value="Linkage Group LG23"/>
</dbReference>
<proteinExistence type="predicted"/>
<sequence>MPESKKVVIKVDIHDENDKRKVLKAVSGLCGIESLDIKDEKLTIVGNIDPVKVVGKLKKWHANILVVGPAKEEKKEPAKKEPEKKDDEKKKKQEEEEAVKRWMEACRVYNPYPPPRYCVHSMEEDPNSCVIC</sequence>
<comment type="caution">
    <text evidence="1">The sequence shown here is derived from an EMBL/GenBank/DDBJ whole genome shotgun (WGS) entry which is preliminary data.</text>
</comment>
<accession>A0ACB9B3I0</accession>
<gene>
    <name evidence="1" type="ORF">L1987_67854</name>
</gene>
<keyword evidence="2" id="KW-1185">Reference proteome</keyword>
<reference evidence="1 2" key="2">
    <citation type="journal article" date="2022" name="Mol. Ecol. Resour.">
        <title>The genomes of chicory, endive, great burdock and yacon provide insights into Asteraceae paleo-polyploidization history and plant inulin production.</title>
        <authorList>
            <person name="Fan W."/>
            <person name="Wang S."/>
            <person name="Wang H."/>
            <person name="Wang A."/>
            <person name="Jiang F."/>
            <person name="Liu H."/>
            <person name="Zhao H."/>
            <person name="Xu D."/>
            <person name="Zhang Y."/>
        </authorList>
    </citation>
    <scope>NUCLEOTIDE SEQUENCE [LARGE SCALE GENOMIC DNA]</scope>
    <source>
        <strain evidence="2">cv. Yunnan</strain>
        <tissue evidence="1">Leaves</tissue>
    </source>
</reference>
<protein>
    <submittedName>
        <fullName evidence="1">Uncharacterized protein</fullName>
    </submittedName>
</protein>
<name>A0ACB9B3I0_9ASTR</name>
<evidence type="ECO:0000313" key="2">
    <source>
        <dbReference type="Proteomes" id="UP001056120"/>
    </source>
</evidence>
<evidence type="ECO:0000313" key="1">
    <source>
        <dbReference type="EMBL" id="KAI3716750.1"/>
    </source>
</evidence>